<organism evidence="1 2">
    <name type="scientific">Ilex paraguariensis</name>
    <name type="common">yerba mate</name>
    <dbReference type="NCBI Taxonomy" id="185542"/>
    <lineage>
        <taxon>Eukaryota</taxon>
        <taxon>Viridiplantae</taxon>
        <taxon>Streptophyta</taxon>
        <taxon>Embryophyta</taxon>
        <taxon>Tracheophyta</taxon>
        <taxon>Spermatophyta</taxon>
        <taxon>Magnoliopsida</taxon>
        <taxon>eudicotyledons</taxon>
        <taxon>Gunneridae</taxon>
        <taxon>Pentapetalae</taxon>
        <taxon>asterids</taxon>
        <taxon>campanulids</taxon>
        <taxon>Aquifoliales</taxon>
        <taxon>Aquifoliaceae</taxon>
        <taxon>Ilex</taxon>
    </lineage>
</organism>
<evidence type="ECO:0000313" key="1">
    <source>
        <dbReference type="EMBL" id="CAK9174935.1"/>
    </source>
</evidence>
<gene>
    <name evidence="1" type="ORF">ILEXP_LOCUS44721</name>
</gene>
<dbReference type="Proteomes" id="UP001642360">
    <property type="component" value="Unassembled WGS sequence"/>
</dbReference>
<reference evidence="1 2" key="1">
    <citation type="submission" date="2024-02" db="EMBL/GenBank/DDBJ databases">
        <authorList>
            <person name="Vignale AGUSTIN F."/>
            <person name="Sosa J E."/>
            <person name="Modenutti C."/>
        </authorList>
    </citation>
    <scope>NUCLEOTIDE SEQUENCE [LARGE SCALE GENOMIC DNA]</scope>
</reference>
<comment type="caution">
    <text evidence="1">The sequence shown here is derived from an EMBL/GenBank/DDBJ whole genome shotgun (WGS) entry which is preliminary data.</text>
</comment>
<sequence>MLPKLSIMFLEEQEVALPMEPGALPQKPTEALLGKPRPLFASALPRFPFSVTPTVIPASPRMLAPPSSITQCLGRPTGIAKSLQFRTYTLGVISCYSSGLGHIYPLIRWVFPWNTNHGILFPQSLSTVKGITVTLKEKKGKRGPYGFFPLEALENVP</sequence>
<dbReference type="EMBL" id="CAUOFW020006502">
    <property type="protein sequence ID" value="CAK9174935.1"/>
    <property type="molecule type" value="Genomic_DNA"/>
</dbReference>
<protein>
    <submittedName>
        <fullName evidence="1">Uncharacterized protein</fullName>
    </submittedName>
</protein>
<keyword evidence="2" id="KW-1185">Reference proteome</keyword>
<proteinExistence type="predicted"/>
<dbReference type="AlphaFoldDB" id="A0ABC8U0T9"/>
<name>A0ABC8U0T9_9AQUA</name>
<accession>A0ABC8U0T9</accession>
<evidence type="ECO:0000313" key="2">
    <source>
        <dbReference type="Proteomes" id="UP001642360"/>
    </source>
</evidence>